<evidence type="ECO:0000313" key="4">
    <source>
        <dbReference type="Proteomes" id="UP000058012"/>
    </source>
</evidence>
<reference evidence="3 4" key="1">
    <citation type="submission" date="2015-10" db="EMBL/GenBank/DDBJ databases">
        <title>Draft genome sequence of Novosphingobium fuchskuhlense DSM 25065 isolated from a surface water sample of the southwest basin of Lake Grosse Fuchskuhle.</title>
        <authorList>
            <person name="Ruckert C."/>
            <person name="Winkler A."/>
            <person name="Glaeser J."/>
            <person name="Grossart H.-P."/>
            <person name="Kalinowski J."/>
            <person name="Glaeser S."/>
        </authorList>
    </citation>
    <scope>NUCLEOTIDE SEQUENCE [LARGE SCALE GENOMIC DNA]</scope>
    <source>
        <strain evidence="3 4">FNE08-7</strain>
    </source>
</reference>
<organism evidence="3 4">
    <name type="scientific">Novosphingobium fuchskuhlense</name>
    <dbReference type="NCBI Taxonomy" id="1117702"/>
    <lineage>
        <taxon>Bacteria</taxon>
        <taxon>Pseudomonadati</taxon>
        <taxon>Pseudomonadota</taxon>
        <taxon>Alphaproteobacteria</taxon>
        <taxon>Sphingomonadales</taxon>
        <taxon>Sphingomonadaceae</taxon>
        <taxon>Novosphingobium</taxon>
    </lineage>
</organism>
<sequence length="144" mass="14555">MAVSMLELAAYTLFILMAALPALVPVLATVLPLQAAVFAVRGYRIAAVLCVVVAAFCAALAFGPASAVPGGEAFQAMRKTAERQAFAQKMMRSSTFGGTGAPVTIGEIMDVYGEPSSDAGAPKGAPKGAAARRPAMASAHAARG</sequence>
<dbReference type="AlphaFoldDB" id="A0A117UZA8"/>
<keyword evidence="2" id="KW-0472">Membrane</keyword>
<evidence type="ECO:0000256" key="1">
    <source>
        <dbReference type="SAM" id="MobiDB-lite"/>
    </source>
</evidence>
<keyword evidence="4" id="KW-1185">Reference proteome</keyword>
<feature type="transmembrane region" description="Helical" evidence="2">
    <location>
        <begin position="44"/>
        <end position="68"/>
    </location>
</feature>
<comment type="caution">
    <text evidence="3">The sequence shown here is derived from an EMBL/GenBank/DDBJ whole genome shotgun (WGS) entry which is preliminary data.</text>
</comment>
<gene>
    <name evidence="3" type="ORF">AQZ52_01190</name>
</gene>
<protein>
    <submittedName>
        <fullName evidence="3">Uncharacterized protein</fullName>
    </submittedName>
</protein>
<keyword evidence="2" id="KW-1133">Transmembrane helix</keyword>
<feature type="compositionally biased region" description="Low complexity" evidence="1">
    <location>
        <begin position="119"/>
        <end position="144"/>
    </location>
</feature>
<proteinExistence type="predicted"/>
<evidence type="ECO:0000313" key="3">
    <source>
        <dbReference type="EMBL" id="KUR73613.1"/>
    </source>
</evidence>
<dbReference type="Proteomes" id="UP000058012">
    <property type="component" value="Unassembled WGS sequence"/>
</dbReference>
<feature type="region of interest" description="Disordered" evidence="1">
    <location>
        <begin position="116"/>
        <end position="144"/>
    </location>
</feature>
<dbReference type="STRING" id="1117702.AQZ52_01190"/>
<dbReference type="EMBL" id="LLZS01000001">
    <property type="protein sequence ID" value="KUR73613.1"/>
    <property type="molecule type" value="Genomic_DNA"/>
</dbReference>
<evidence type="ECO:0000256" key="2">
    <source>
        <dbReference type="SAM" id="Phobius"/>
    </source>
</evidence>
<accession>A0A117UZA8</accession>
<keyword evidence="2" id="KW-0812">Transmembrane</keyword>
<name>A0A117UZA8_9SPHN</name>